<feature type="chain" id="PRO_5043138428" evidence="1">
    <location>
        <begin position="20"/>
        <end position="129"/>
    </location>
</feature>
<dbReference type="OrthoDB" id="5876466at2759"/>
<evidence type="ECO:0000313" key="4">
    <source>
        <dbReference type="WBParaSite" id="GPUH_0000044001-mRNA-1"/>
    </source>
</evidence>
<organism evidence="4">
    <name type="scientific">Gongylonema pulchrum</name>
    <dbReference type="NCBI Taxonomy" id="637853"/>
    <lineage>
        <taxon>Eukaryota</taxon>
        <taxon>Metazoa</taxon>
        <taxon>Ecdysozoa</taxon>
        <taxon>Nematoda</taxon>
        <taxon>Chromadorea</taxon>
        <taxon>Rhabditida</taxon>
        <taxon>Spirurina</taxon>
        <taxon>Spiruromorpha</taxon>
        <taxon>Spiruroidea</taxon>
        <taxon>Gongylonematidae</taxon>
        <taxon>Gongylonema</taxon>
    </lineage>
</organism>
<dbReference type="AlphaFoldDB" id="A0A183CVE9"/>
<reference evidence="2 3" key="2">
    <citation type="submission" date="2018-11" db="EMBL/GenBank/DDBJ databases">
        <authorList>
            <consortium name="Pathogen Informatics"/>
        </authorList>
    </citation>
    <scope>NUCLEOTIDE SEQUENCE [LARGE SCALE GENOMIC DNA]</scope>
</reference>
<dbReference type="WBParaSite" id="GPUH_0000044001-mRNA-1">
    <property type="protein sequence ID" value="GPUH_0000044001-mRNA-1"/>
    <property type="gene ID" value="GPUH_0000044001"/>
</dbReference>
<dbReference type="Proteomes" id="UP000271098">
    <property type="component" value="Unassembled WGS sequence"/>
</dbReference>
<evidence type="ECO:0000256" key="1">
    <source>
        <dbReference type="SAM" id="SignalP"/>
    </source>
</evidence>
<feature type="signal peptide" evidence="1">
    <location>
        <begin position="1"/>
        <end position="19"/>
    </location>
</feature>
<proteinExistence type="predicted"/>
<gene>
    <name evidence="2" type="ORF">GPUH_LOCUS440</name>
</gene>
<reference evidence="4" key="1">
    <citation type="submission" date="2016-06" db="UniProtKB">
        <authorList>
            <consortium name="WormBaseParasite"/>
        </authorList>
    </citation>
    <scope>IDENTIFICATION</scope>
</reference>
<evidence type="ECO:0000313" key="3">
    <source>
        <dbReference type="Proteomes" id="UP000271098"/>
    </source>
</evidence>
<dbReference type="EMBL" id="UYRT01000376">
    <property type="protein sequence ID" value="VDK28087.1"/>
    <property type="molecule type" value="Genomic_DNA"/>
</dbReference>
<accession>A0A183CVE9</accession>
<evidence type="ECO:0000313" key="2">
    <source>
        <dbReference type="EMBL" id="VDK28087.1"/>
    </source>
</evidence>
<keyword evidence="1" id="KW-0732">Signal</keyword>
<protein>
    <submittedName>
        <fullName evidence="4">Secreted protein</fullName>
    </submittedName>
</protein>
<sequence length="129" mass="15037">MRAYVWLRLAGTLWPPALQIAIGADRAVSILKPFWHRRYLDKKHVFFFFLQFYAKTHIVKRLSVCMCAWVSMHVCKCVRAYELFHLFLTSQTEKLRSQNFSGIFSPFMRSSPSKINGCGGPSFTRRGIK</sequence>
<keyword evidence="3" id="KW-1185">Reference proteome</keyword>
<name>A0A183CVE9_9BILA</name>